<dbReference type="Gramene" id="Pp3c3_10020V3.1">
    <property type="protein sequence ID" value="Pp3c3_10020V3.1"/>
    <property type="gene ID" value="Pp3c3_10020"/>
</dbReference>
<feature type="compositionally biased region" description="Polar residues" evidence="1">
    <location>
        <begin position="145"/>
        <end position="156"/>
    </location>
</feature>
<dbReference type="RefSeq" id="XP_024370138.1">
    <property type="nucleotide sequence ID" value="XM_024514370.2"/>
</dbReference>
<dbReference type="GeneID" id="112279694"/>
<dbReference type="EnsemblPlants" id="Pp3c3_10020V3.2">
    <property type="protein sequence ID" value="Pp3c3_10020V3.2"/>
    <property type="gene ID" value="Pp3c3_10020"/>
</dbReference>
<keyword evidence="5" id="KW-1185">Reference proteome</keyword>
<sequence>MAVCWRFVMVLLLTLASLVAPSQPLFQPPAGPYQMLRGDLRTSSAVIENQIPLDGPAGSDVEQSWNVPVGRRGRFRRLVQRGGQVDCDLQLKCQRRKGRETHNTLDDDRERSRIHETLAKYRLPPTRHMAHLNSDRMVPTGPNPLHNSNRSQIAFP</sequence>
<reference evidence="4" key="3">
    <citation type="submission" date="2020-12" db="UniProtKB">
        <authorList>
            <consortium name="EnsemblPlants"/>
        </authorList>
    </citation>
    <scope>IDENTIFICATION</scope>
</reference>
<feature type="chain" id="PRO_5044576469" evidence="2">
    <location>
        <begin position="22"/>
        <end position="156"/>
    </location>
</feature>
<proteinExistence type="predicted"/>
<dbReference type="EMBL" id="ABEU02000003">
    <property type="protein sequence ID" value="PNR57212.1"/>
    <property type="molecule type" value="Genomic_DNA"/>
</dbReference>
<dbReference type="OrthoDB" id="786506at2759"/>
<feature type="signal peptide" evidence="2">
    <location>
        <begin position="1"/>
        <end position="21"/>
    </location>
</feature>
<reference evidence="3 5" key="1">
    <citation type="journal article" date="2008" name="Science">
        <title>The Physcomitrella genome reveals evolutionary insights into the conquest of land by plants.</title>
        <authorList>
            <person name="Rensing S."/>
            <person name="Lang D."/>
            <person name="Zimmer A."/>
            <person name="Terry A."/>
            <person name="Salamov A."/>
            <person name="Shapiro H."/>
            <person name="Nishiyama T."/>
            <person name="Perroud P.-F."/>
            <person name="Lindquist E."/>
            <person name="Kamisugi Y."/>
            <person name="Tanahashi T."/>
            <person name="Sakakibara K."/>
            <person name="Fujita T."/>
            <person name="Oishi K."/>
            <person name="Shin-I T."/>
            <person name="Kuroki Y."/>
            <person name="Toyoda A."/>
            <person name="Suzuki Y."/>
            <person name="Hashimoto A."/>
            <person name="Yamaguchi K."/>
            <person name="Sugano A."/>
            <person name="Kohara Y."/>
            <person name="Fujiyama A."/>
            <person name="Anterola A."/>
            <person name="Aoki S."/>
            <person name="Ashton N."/>
            <person name="Barbazuk W.B."/>
            <person name="Barker E."/>
            <person name="Bennetzen J."/>
            <person name="Bezanilla M."/>
            <person name="Blankenship R."/>
            <person name="Cho S.H."/>
            <person name="Dutcher S."/>
            <person name="Estelle M."/>
            <person name="Fawcett J.A."/>
            <person name="Gundlach H."/>
            <person name="Hanada K."/>
            <person name="Heyl A."/>
            <person name="Hicks K.A."/>
            <person name="Hugh J."/>
            <person name="Lohr M."/>
            <person name="Mayer K."/>
            <person name="Melkozernov A."/>
            <person name="Murata T."/>
            <person name="Nelson D."/>
            <person name="Pils B."/>
            <person name="Prigge M."/>
            <person name="Reiss B."/>
            <person name="Renner T."/>
            <person name="Rombauts S."/>
            <person name="Rushton P."/>
            <person name="Sanderfoot A."/>
            <person name="Schween G."/>
            <person name="Shiu S.-H."/>
            <person name="Stueber K."/>
            <person name="Theodoulou F.L."/>
            <person name="Tu H."/>
            <person name="Van de Peer Y."/>
            <person name="Verrier P.J."/>
            <person name="Waters E."/>
            <person name="Wood A."/>
            <person name="Yang L."/>
            <person name="Cove D."/>
            <person name="Cuming A."/>
            <person name="Hasebe M."/>
            <person name="Lucas S."/>
            <person name="Mishler D.B."/>
            <person name="Reski R."/>
            <person name="Grigoriev I."/>
            <person name="Quatrano R.S."/>
            <person name="Boore J.L."/>
        </authorList>
    </citation>
    <scope>NUCLEOTIDE SEQUENCE [LARGE SCALE GENOMIC DNA]</scope>
    <source>
        <strain evidence="4 5">cv. Gransden 2004</strain>
    </source>
</reference>
<keyword evidence="2" id="KW-0732">Signal</keyword>
<evidence type="ECO:0000256" key="2">
    <source>
        <dbReference type="SAM" id="SignalP"/>
    </source>
</evidence>
<evidence type="ECO:0000256" key="1">
    <source>
        <dbReference type="SAM" id="MobiDB-lite"/>
    </source>
</evidence>
<feature type="region of interest" description="Disordered" evidence="1">
    <location>
        <begin position="132"/>
        <end position="156"/>
    </location>
</feature>
<dbReference type="AlphaFoldDB" id="A0A2K1KTV4"/>
<dbReference type="Proteomes" id="UP000006727">
    <property type="component" value="Chromosome 3"/>
</dbReference>
<dbReference type="EnsemblPlants" id="Pp3c3_10020V3.1">
    <property type="protein sequence ID" value="Pp3c3_10020V3.1"/>
    <property type="gene ID" value="Pp3c3_10020"/>
</dbReference>
<evidence type="ECO:0000313" key="4">
    <source>
        <dbReference type="EnsemblPlants" id="Pp3c3_10020V3.1"/>
    </source>
</evidence>
<dbReference type="PaxDb" id="3218-PP1S74_50V6.1"/>
<dbReference type="Gramene" id="Pp3c3_10020V3.2">
    <property type="protein sequence ID" value="Pp3c3_10020V3.2"/>
    <property type="gene ID" value="Pp3c3_10020"/>
</dbReference>
<organism evidence="3">
    <name type="scientific">Physcomitrium patens</name>
    <name type="common">Spreading-leaved earth moss</name>
    <name type="synonym">Physcomitrella patens</name>
    <dbReference type="NCBI Taxonomy" id="3218"/>
    <lineage>
        <taxon>Eukaryota</taxon>
        <taxon>Viridiplantae</taxon>
        <taxon>Streptophyta</taxon>
        <taxon>Embryophyta</taxon>
        <taxon>Bryophyta</taxon>
        <taxon>Bryophytina</taxon>
        <taxon>Bryopsida</taxon>
        <taxon>Funariidae</taxon>
        <taxon>Funariales</taxon>
        <taxon>Funariaceae</taxon>
        <taxon>Physcomitrium</taxon>
    </lineage>
</organism>
<reference evidence="3 5" key="2">
    <citation type="journal article" date="2018" name="Plant J.">
        <title>The Physcomitrella patens chromosome-scale assembly reveals moss genome structure and evolution.</title>
        <authorList>
            <person name="Lang D."/>
            <person name="Ullrich K.K."/>
            <person name="Murat F."/>
            <person name="Fuchs J."/>
            <person name="Jenkins J."/>
            <person name="Haas F.B."/>
            <person name="Piednoel M."/>
            <person name="Gundlach H."/>
            <person name="Van Bel M."/>
            <person name="Meyberg R."/>
            <person name="Vives C."/>
            <person name="Morata J."/>
            <person name="Symeonidi A."/>
            <person name="Hiss M."/>
            <person name="Muchero W."/>
            <person name="Kamisugi Y."/>
            <person name="Saleh O."/>
            <person name="Blanc G."/>
            <person name="Decker E.L."/>
            <person name="van Gessel N."/>
            <person name="Grimwood J."/>
            <person name="Hayes R.D."/>
            <person name="Graham S.W."/>
            <person name="Gunter L.E."/>
            <person name="McDaniel S.F."/>
            <person name="Hoernstein S.N.W."/>
            <person name="Larsson A."/>
            <person name="Li F.W."/>
            <person name="Perroud P.F."/>
            <person name="Phillips J."/>
            <person name="Ranjan P."/>
            <person name="Rokshar D.S."/>
            <person name="Rothfels C.J."/>
            <person name="Schneider L."/>
            <person name="Shu S."/>
            <person name="Stevenson D.W."/>
            <person name="Thummler F."/>
            <person name="Tillich M."/>
            <person name="Villarreal Aguilar J.C."/>
            <person name="Widiez T."/>
            <person name="Wong G.K."/>
            <person name="Wymore A."/>
            <person name="Zhang Y."/>
            <person name="Zimmer A.D."/>
            <person name="Quatrano R.S."/>
            <person name="Mayer K.F.X."/>
            <person name="Goodstein D."/>
            <person name="Casacuberta J.M."/>
            <person name="Vandepoele K."/>
            <person name="Reski R."/>
            <person name="Cuming A.C."/>
            <person name="Tuskan G.A."/>
            <person name="Maumus F."/>
            <person name="Salse J."/>
            <person name="Schmutz J."/>
            <person name="Rensing S.A."/>
        </authorList>
    </citation>
    <scope>NUCLEOTIDE SEQUENCE [LARGE SCALE GENOMIC DNA]</scope>
    <source>
        <strain evidence="4 5">cv. Gransden 2004</strain>
    </source>
</reference>
<gene>
    <name evidence="4" type="primary">LOC112279694</name>
    <name evidence="3" type="ORF">PHYPA_004205</name>
</gene>
<evidence type="ECO:0000313" key="5">
    <source>
        <dbReference type="Proteomes" id="UP000006727"/>
    </source>
</evidence>
<accession>A0A2K1KTV4</accession>
<evidence type="ECO:0000313" key="3">
    <source>
        <dbReference type="EMBL" id="PNR57212.1"/>
    </source>
</evidence>
<name>A0A2K1KTV4_PHYPA</name>
<protein>
    <submittedName>
        <fullName evidence="3 4">Uncharacterized protein</fullName>
    </submittedName>
</protein>